<dbReference type="PANTHER" id="PTHR46558:SF14">
    <property type="entry name" value="HTH-TYPE TRANSCRIPTIONAL REGULATOR ANSR"/>
    <property type="match status" value="1"/>
</dbReference>
<dbReference type="SUPFAM" id="SSF47413">
    <property type="entry name" value="lambda repressor-like DNA-binding domains"/>
    <property type="match status" value="1"/>
</dbReference>
<dbReference type="Gene3D" id="1.10.260.40">
    <property type="entry name" value="lambda repressor-like DNA-binding domains"/>
    <property type="match status" value="1"/>
</dbReference>
<protein>
    <recommendedName>
        <fullName evidence="3">HTH cro/C1-type domain-containing protein</fullName>
    </recommendedName>
</protein>
<proteinExistence type="predicted"/>
<feature type="domain" description="HTH cro/C1-type" evidence="3">
    <location>
        <begin position="8"/>
        <end position="61"/>
    </location>
</feature>
<evidence type="ECO:0000256" key="1">
    <source>
        <dbReference type="ARBA" id="ARBA00023125"/>
    </source>
</evidence>
<reference evidence="5" key="1">
    <citation type="journal article" date="2019" name="Int. J. Syst. Evol. Microbiol.">
        <title>The Global Catalogue of Microorganisms (GCM) 10K type strain sequencing project: providing services to taxonomists for standard genome sequencing and annotation.</title>
        <authorList>
            <consortium name="The Broad Institute Genomics Platform"/>
            <consortium name="The Broad Institute Genome Sequencing Center for Infectious Disease"/>
            <person name="Wu L."/>
            <person name="Ma J."/>
        </authorList>
    </citation>
    <scope>NUCLEOTIDE SEQUENCE [LARGE SCALE GENOMIC DNA]</scope>
    <source>
        <strain evidence="5">NBRC 110044</strain>
    </source>
</reference>
<dbReference type="SMART" id="SM00530">
    <property type="entry name" value="HTH_XRE"/>
    <property type="match status" value="2"/>
</dbReference>
<dbReference type="PROSITE" id="PS50943">
    <property type="entry name" value="HTH_CROC1"/>
    <property type="match status" value="1"/>
</dbReference>
<evidence type="ECO:0000259" key="3">
    <source>
        <dbReference type="PROSITE" id="PS50943"/>
    </source>
</evidence>
<gene>
    <name evidence="4" type="ORF">GCM10007907_20790</name>
</gene>
<organism evidence="4 5">
    <name type="scientific">Chitinimonas prasina</name>
    <dbReference type="NCBI Taxonomy" id="1434937"/>
    <lineage>
        <taxon>Bacteria</taxon>
        <taxon>Pseudomonadati</taxon>
        <taxon>Pseudomonadota</taxon>
        <taxon>Betaproteobacteria</taxon>
        <taxon>Neisseriales</taxon>
        <taxon>Chitinibacteraceae</taxon>
        <taxon>Chitinimonas</taxon>
    </lineage>
</organism>
<dbReference type="RefSeq" id="WP_284196396.1">
    <property type="nucleotide sequence ID" value="NZ_BSOG01000002.1"/>
</dbReference>
<accession>A0ABQ5YK11</accession>
<dbReference type="Pfam" id="PF01381">
    <property type="entry name" value="HTH_3"/>
    <property type="match status" value="1"/>
</dbReference>
<dbReference type="InterPro" id="IPR010982">
    <property type="entry name" value="Lambda_DNA-bd_dom_sf"/>
</dbReference>
<evidence type="ECO:0000256" key="2">
    <source>
        <dbReference type="SAM" id="MobiDB-lite"/>
    </source>
</evidence>
<feature type="region of interest" description="Disordered" evidence="2">
    <location>
        <begin position="242"/>
        <end position="262"/>
    </location>
</feature>
<evidence type="ECO:0000313" key="5">
    <source>
        <dbReference type="Proteomes" id="UP001156706"/>
    </source>
</evidence>
<dbReference type="PANTHER" id="PTHR46558">
    <property type="entry name" value="TRACRIPTIONAL REGULATORY PROTEIN-RELATED-RELATED"/>
    <property type="match status" value="1"/>
</dbReference>
<dbReference type="EMBL" id="BSOG01000002">
    <property type="protein sequence ID" value="GLR13289.1"/>
    <property type="molecule type" value="Genomic_DNA"/>
</dbReference>
<keyword evidence="5" id="KW-1185">Reference proteome</keyword>
<dbReference type="Proteomes" id="UP001156706">
    <property type="component" value="Unassembled WGS sequence"/>
</dbReference>
<name>A0ABQ5YK11_9NEIS</name>
<keyword evidence="1" id="KW-0238">DNA-binding</keyword>
<sequence length="262" mass="28267">MTDFAERLRSERERLGLTQKDLADRVGITANAYGAYERGRAEPSVEALSTLASMGFDLSFLVLGARTDKRPALSAQPERTPEADSLGLRLAMECSRLGILDLQMSEAVGVSLRTFNNWILGTAEPNAAQLRAIDATGVDVLFVLTGKRGLVEEAGYSAVSIPDELGSLVEAWLHLHHVRPLDAQAVQVLADLTKLMNPIHMLAQHQKPALSPVPATNPRRAAADTAIDDMVNENLLSAIDQAQAAEVKRPRAPTKSRTKTGG</sequence>
<dbReference type="InterPro" id="IPR001387">
    <property type="entry name" value="Cro/C1-type_HTH"/>
</dbReference>
<dbReference type="CDD" id="cd00093">
    <property type="entry name" value="HTH_XRE"/>
    <property type="match status" value="1"/>
</dbReference>
<feature type="compositionally biased region" description="Basic residues" evidence="2">
    <location>
        <begin position="250"/>
        <end position="262"/>
    </location>
</feature>
<comment type="caution">
    <text evidence="4">The sequence shown here is derived from an EMBL/GenBank/DDBJ whole genome shotgun (WGS) entry which is preliminary data.</text>
</comment>
<evidence type="ECO:0000313" key="4">
    <source>
        <dbReference type="EMBL" id="GLR13289.1"/>
    </source>
</evidence>